<evidence type="ECO:0000313" key="2">
    <source>
        <dbReference type="EMBL" id="CAG6746147.1"/>
    </source>
</evidence>
<dbReference type="AlphaFoldDB" id="A0A8D8ZEY2"/>
<proteinExistence type="predicted"/>
<keyword evidence="1" id="KW-0812">Transmembrane</keyword>
<reference evidence="2" key="1">
    <citation type="submission" date="2021-05" db="EMBL/GenBank/DDBJ databases">
        <authorList>
            <person name="Alioto T."/>
            <person name="Alioto T."/>
            <person name="Gomez Garrido J."/>
        </authorList>
    </citation>
    <scope>NUCLEOTIDE SEQUENCE</scope>
</reference>
<feature type="transmembrane region" description="Helical" evidence="1">
    <location>
        <begin position="6"/>
        <end position="26"/>
    </location>
</feature>
<accession>A0A8D8ZEY2</accession>
<feature type="transmembrane region" description="Helical" evidence="1">
    <location>
        <begin position="64"/>
        <end position="91"/>
    </location>
</feature>
<keyword evidence="1" id="KW-0472">Membrane</keyword>
<sequence>MPVGGVVFPIFWPCLRMNVCWYLIFLSPRFKLSAVIDVLIISLIFFSVSAYFVFFSLYLCILPFFIFVFLLWVFYTQSTFCASVSLFLLLYCKECCFPY</sequence>
<dbReference type="EMBL" id="HBUF01508161">
    <property type="protein sequence ID" value="CAG6746147.1"/>
    <property type="molecule type" value="Transcribed_RNA"/>
</dbReference>
<evidence type="ECO:0000256" key="1">
    <source>
        <dbReference type="SAM" id="Phobius"/>
    </source>
</evidence>
<keyword evidence="1" id="KW-1133">Transmembrane helix</keyword>
<protein>
    <submittedName>
        <fullName evidence="2">Uncharacterized protein</fullName>
    </submittedName>
</protein>
<organism evidence="2">
    <name type="scientific">Cacopsylla melanoneura</name>
    <dbReference type="NCBI Taxonomy" id="428564"/>
    <lineage>
        <taxon>Eukaryota</taxon>
        <taxon>Metazoa</taxon>
        <taxon>Ecdysozoa</taxon>
        <taxon>Arthropoda</taxon>
        <taxon>Hexapoda</taxon>
        <taxon>Insecta</taxon>
        <taxon>Pterygota</taxon>
        <taxon>Neoptera</taxon>
        <taxon>Paraneoptera</taxon>
        <taxon>Hemiptera</taxon>
        <taxon>Sternorrhyncha</taxon>
        <taxon>Psylloidea</taxon>
        <taxon>Psyllidae</taxon>
        <taxon>Psyllinae</taxon>
        <taxon>Cacopsylla</taxon>
    </lineage>
</organism>
<feature type="transmembrane region" description="Helical" evidence="1">
    <location>
        <begin position="38"/>
        <end position="58"/>
    </location>
</feature>
<name>A0A8D8ZEY2_9HEMI</name>